<sequence>MKIMIKRTLVAIALTSALTSTGFAATISSSPLVDSKIQGYRPYMAAIGSNIVTGGKADPSKPGYILPQVGAIIEIPSYAESNLFRFVDKDGDLVAKLGSQFTLPNGNTVTGKEEFLVDWFVIEPKDGFKFPDQIGDEQNVASWDDLVAVKIETDFVAGNKNSHSLIVPESASGKRLGFIATPTSENGYPNKGTPVKAWDLSKIWTQKEVVDPGECLIGSTDPSCTEEGKPDGGDNPTGGGGSISAPEGFINIFNARTNTVVKSGDPLTVDTTYYAVIRIKSSDGVSYRDPTEEELNTIKWNIVDPTDSETIIASYTVEDTESVNNDSDLVGPGGAKVYEFRTQKINADAKDPLQITPPNYSEQGWGLKVTIETE</sequence>
<dbReference type="RefSeq" id="WP_385875628.1">
    <property type="nucleotide sequence ID" value="NZ_JBHLXE010000013.1"/>
</dbReference>
<gene>
    <name evidence="3" type="ORF">ACFFIT_01230</name>
</gene>
<keyword evidence="2" id="KW-0732">Signal</keyword>
<comment type="caution">
    <text evidence="3">The sequence shown here is derived from an EMBL/GenBank/DDBJ whole genome shotgun (WGS) entry which is preliminary data.</text>
</comment>
<proteinExistence type="predicted"/>
<feature type="region of interest" description="Disordered" evidence="1">
    <location>
        <begin position="219"/>
        <end position="244"/>
    </location>
</feature>
<accession>A0ABV6C700</accession>
<protein>
    <recommendedName>
        <fullName evidence="5">Cell surface protein</fullName>
    </recommendedName>
</protein>
<name>A0ABV6C700_9GAMM</name>
<keyword evidence="4" id="KW-1185">Reference proteome</keyword>
<reference evidence="3 4" key="1">
    <citation type="submission" date="2024-09" db="EMBL/GenBank/DDBJ databases">
        <authorList>
            <person name="Sun Q."/>
            <person name="Mori K."/>
        </authorList>
    </citation>
    <scope>NUCLEOTIDE SEQUENCE [LARGE SCALE GENOMIC DNA]</scope>
    <source>
        <strain evidence="3 4">CCM 8545</strain>
    </source>
</reference>
<evidence type="ECO:0008006" key="5">
    <source>
        <dbReference type="Google" id="ProtNLM"/>
    </source>
</evidence>
<feature type="chain" id="PRO_5045612281" description="Cell surface protein" evidence="2">
    <location>
        <begin position="25"/>
        <end position="374"/>
    </location>
</feature>
<evidence type="ECO:0000256" key="1">
    <source>
        <dbReference type="SAM" id="MobiDB-lite"/>
    </source>
</evidence>
<evidence type="ECO:0000256" key="2">
    <source>
        <dbReference type="SAM" id="SignalP"/>
    </source>
</evidence>
<dbReference type="Proteomes" id="UP001589758">
    <property type="component" value="Unassembled WGS sequence"/>
</dbReference>
<feature type="signal peptide" evidence="2">
    <location>
        <begin position="1"/>
        <end position="24"/>
    </location>
</feature>
<evidence type="ECO:0000313" key="3">
    <source>
        <dbReference type="EMBL" id="MFC0178733.1"/>
    </source>
</evidence>
<dbReference type="EMBL" id="JBHLXE010000013">
    <property type="protein sequence ID" value="MFC0178733.1"/>
    <property type="molecule type" value="Genomic_DNA"/>
</dbReference>
<evidence type="ECO:0000313" key="4">
    <source>
        <dbReference type="Proteomes" id="UP001589758"/>
    </source>
</evidence>
<organism evidence="3 4">
    <name type="scientific">Thorsellia kenyensis</name>
    <dbReference type="NCBI Taxonomy" id="1549888"/>
    <lineage>
        <taxon>Bacteria</taxon>
        <taxon>Pseudomonadati</taxon>
        <taxon>Pseudomonadota</taxon>
        <taxon>Gammaproteobacteria</taxon>
        <taxon>Enterobacterales</taxon>
        <taxon>Thorselliaceae</taxon>
        <taxon>Thorsellia</taxon>
    </lineage>
</organism>